<dbReference type="AlphaFoldDB" id="A0A0F9X8M7"/>
<gene>
    <name evidence="1" type="ORF">LCGC14_0178380</name>
</gene>
<reference evidence="1" key="1">
    <citation type="journal article" date="2015" name="Nature">
        <title>Complex archaea that bridge the gap between prokaryotes and eukaryotes.</title>
        <authorList>
            <person name="Spang A."/>
            <person name="Saw J.H."/>
            <person name="Jorgensen S.L."/>
            <person name="Zaremba-Niedzwiedzka K."/>
            <person name="Martijn J."/>
            <person name="Lind A.E."/>
            <person name="van Eijk R."/>
            <person name="Schleper C."/>
            <person name="Guy L."/>
            <person name="Ettema T.J."/>
        </authorList>
    </citation>
    <scope>NUCLEOTIDE SEQUENCE</scope>
</reference>
<dbReference type="InterPro" id="IPR012902">
    <property type="entry name" value="N_methyl_site"/>
</dbReference>
<dbReference type="Pfam" id="PF07963">
    <property type="entry name" value="N_methyl"/>
    <property type="match status" value="1"/>
</dbReference>
<name>A0A0F9X8M7_9ZZZZ</name>
<accession>A0A0F9X8M7</accession>
<organism evidence="1">
    <name type="scientific">marine sediment metagenome</name>
    <dbReference type="NCBI Taxonomy" id="412755"/>
    <lineage>
        <taxon>unclassified sequences</taxon>
        <taxon>metagenomes</taxon>
        <taxon>ecological metagenomes</taxon>
    </lineage>
</organism>
<proteinExistence type="predicted"/>
<evidence type="ECO:0008006" key="2">
    <source>
        <dbReference type="Google" id="ProtNLM"/>
    </source>
</evidence>
<comment type="caution">
    <text evidence="1">The sequence shown here is derived from an EMBL/GenBank/DDBJ whole genome shotgun (WGS) entry which is preliminary data.</text>
</comment>
<evidence type="ECO:0000313" key="1">
    <source>
        <dbReference type="EMBL" id="KKN95311.1"/>
    </source>
</evidence>
<sequence length="255" mass="27600">MSRRIRGFSLVELLIALALGLILVLGVVQVFLATKQSFVIQRSAASLQENARFILSRIAQELRMVNMYGCLDLGRLPQNIRNEIPVVFATPISFASGTLTIIVADPNAERFSSTVTRSASDYGAKWLIATDCRDTSDLRITEADLQVRPGDLVIPIRQVEYRLQGNAIQARSNGAGNFETLVDGVQTMNLAFGLADSAGAPVVVGNYAANVAAAHSDRIRSIRLALSFSDVGSGSQGAMRVQQYTLVAALRNRMN</sequence>
<dbReference type="NCBIfam" id="TIGR02532">
    <property type="entry name" value="IV_pilin_GFxxxE"/>
    <property type="match status" value="1"/>
</dbReference>
<protein>
    <recommendedName>
        <fullName evidence="2">Type IV pilus assembly protein PilW</fullName>
    </recommendedName>
</protein>
<dbReference type="EMBL" id="LAZR01000071">
    <property type="protein sequence ID" value="KKN95311.1"/>
    <property type="molecule type" value="Genomic_DNA"/>
</dbReference>
<dbReference type="PROSITE" id="PS00409">
    <property type="entry name" value="PROKAR_NTER_METHYL"/>
    <property type="match status" value="1"/>
</dbReference>